<dbReference type="InterPro" id="IPR029069">
    <property type="entry name" value="HotDog_dom_sf"/>
</dbReference>
<sequence>MTFASPLATPVTLLHSDGASVAARVRLDHGDPAFTGHYPGFPVLPGVLAVEYAGAALRAARPEGAWELRGIGNARFRRPIRPGDVLTIDLDLTEAGDGLAVRAKLATEDGPAADLRLDYADGRA</sequence>
<dbReference type="Pfam" id="PF22818">
    <property type="entry name" value="ApeI-like"/>
    <property type="match status" value="1"/>
</dbReference>
<evidence type="ECO:0000259" key="1">
    <source>
        <dbReference type="Pfam" id="PF22818"/>
    </source>
</evidence>
<dbReference type="InterPro" id="IPR054545">
    <property type="entry name" value="ApeI-like"/>
</dbReference>
<proteinExistence type="predicted"/>
<comment type="caution">
    <text evidence="2">The sequence shown here is derived from an EMBL/GenBank/DDBJ whole genome shotgun (WGS) entry which is preliminary data.</text>
</comment>
<organism evidence="2 3">
    <name type="scientific">Paractinoplanes rishiriensis</name>
    <dbReference type="NCBI Taxonomy" id="1050105"/>
    <lineage>
        <taxon>Bacteria</taxon>
        <taxon>Bacillati</taxon>
        <taxon>Actinomycetota</taxon>
        <taxon>Actinomycetes</taxon>
        <taxon>Micromonosporales</taxon>
        <taxon>Micromonosporaceae</taxon>
        <taxon>Paractinoplanes</taxon>
    </lineage>
</organism>
<reference evidence="2" key="1">
    <citation type="submission" date="2021-01" db="EMBL/GenBank/DDBJ databases">
        <title>Whole genome shotgun sequence of Actinoplanes rishiriensis NBRC 108556.</title>
        <authorList>
            <person name="Komaki H."/>
            <person name="Tamura T."/>
        </authorList>
    </citation>
    <scope>NUCLEOTIDE SEQUENCE</scope>
    <source>
        <strain evidence="2">NBRC 108556</strain>
    </source>
</reference>
<dbReference type="AlphaFoldDB" id="A0A919KDD0"/>
<accession>A0A919KDD0</accession>
<feature type="domain" description="ApeI dehydratase-like" evidence="1">
    <location>
        <begin position="17"/>
        <end position="99"/>
    </location>
</feature>
<dbReference type="EMBL" id="BOMV01000127">
    <property type="protein sequence ID" value="GIF02267.1"/>
    <property type="molecule type" value="Genomic_DNA"/>
</dbReference>
<name>A0A919KDD0_9ACTN</name>
<keyword evidence="3" id="KW-1185">Reference proteome</keyword>
<protein>
    <submittedName>
        <fullName evidence="2">Beta-hydroxyacyl-ACP dehydratase</fullName>
    </submittedName>
</protein>
<dbReference type="SUPFAM" id="SSF54637">
    <property type="entry name" value="Thioesterase/thiol ester dehydrase-isomerase"/>
    <property type="match status" value="1"/>
</dbReference>
<evidence type="ECO:0000313" key="2">
    <source>
        <dbReference type="EMBL" id="GIF02267.1"/>
    </source>
</evidence>
<dbReference type="Gene3D" id="3.10.129.10">
    <property type="entry name" value="Hotdog Thioesterase"/>
    <property type="match status" value="1"/>
</dbReference>
<dbReference type="RefSeq" id="WP_203791387.1">
    <property type="nucleotide sequence ID" value="NZ_BOMV01000127.1"/>
</dbReference>
<gene>
    <name evidence="2" type="ORF">Ari01nite_97310</name>
</gene>
<evidence type="ECO:0000313" key="3">
    <source>
        <dbReference type="Proteomes" id="UP000636960"/>
    </source>
</evidence>
<dbReference type="Proteomes" id="UP000636960">
    <property type="component" value="Unassembled WGS sequence"/>
</dbReference>